<dbReference type="Proteomes" id="UP000885797">
    <property type="component" value="Unassembled WGS sequence"/>
</dbReference>
<accession>A0A7V2WTJ7</accession>
<name>A0A7V2WTJ7_9BACT</name>
<evidence type="ECO:0008006" key="2">
    <source>
        <dbReference type="Google" id="ProtNLM"/>
    </source>
</evidence>
<reference evidence="1" key="1">
    <citation type="journal article" date="2020" name="mSystems">
        <title>Genome- and Community-Level Interaction Insights into Carbon Utilization and Element Cycling Functions of Hydrothermarchaeota in Hydrothermal Sediment.</title>
        <authorList>
            <person name="Zhou Z."/>
            <person name="Liu Y."/>
            <person name="Xu W."/>
            <person name="Pan J."/>
            <person name="Luo Z.H."/>
            <person name="Li M."/>
        </authorList>
    </citation>
    <scope>NUCLEOTIDE SEQUENCE [LARGE SCALE GENOMIC DNA]</scope>
    <source>
        <strain evidence="1">HyVt-503</strain>
    </source>
</reference>
<organism evidence="1">
    <name type="scientific">Dissulfuribacter thermophilus</name>
    <dbReference type="NCBI Taxonomy" id="1156395"/>
    <lineage>
        <taxon>Bacteria</taxon>
        <taxon>Pseudomonadati</taxon>
        <taxon>Thermodesulfobacteriota</taxon>
        <taxon>Dissulfuribacteria</taxon>
        <taxon>Dissulfuribacterales</taxon>
        <taxon>Dissulfuribacteraceae</taxon>
        <taxon>Dissulfuribacter</taxon>
    </lineage>
</organism>
<dbReference type="EMBL" id="DRND01000390">
    <property type="protein sequence ID" value="HFC47203.1"/>
    <property type="molecule type" value="Genomic_DNA"/>
</dbReference>
<dbReference type="AlphaFoldDB" id="A0A7V2WTJ7"/>
<comment type="caution">
    <text evidence="1">The sequence shown here is derived from an EMBL/GenBank/DDBJ whole genome shotgun (WGS) entry which is preliminary data.</text>
</comment>
<sequence>MIDCYGENKKIVPMGNYIPGQDKVARFYIEGVPGGKTTYSEHKADSDCTYYCAICNKYINLKAGDPIPYCCGKEMEPID</sequence>
<evidence type="ECO:0000313" key="1">
    <source>
        <dbReference type="EMBL" id="HFC47203.1"/>
    </source>
</evidence>
<protein>
    <recommendedName>
        <fullName evidence="2">Desulfoferrodoxin N-terminal domain-containing protein</fullName>
    </recommendedName>
</protein>
<proteinExistence type="predicted"/>
<gene>
    <name evidence="1" type="ORF">ENJ63_04900</name>
</gene>